<sequence length="51" mass="5377">LASSTSHESIPRSSTPSVVPADSPVRGGSDRYNLRKRVSKTPTGMEDSAFG</sequence>
<feature type="non-terminal residue" evidence="2">
    <location>
        <position position="1"/>
    </location>
</feature>
<feature type="region of interest" description="Disordered" evidence="1">
    <location>
        <begin position="1"/>
        <end position="51"/>
    </location>
</feature>
<dbReference type="EMBL" id="GG674152">
    <property type="protein sequence ID" value="EER14565.1"/>
    <property type="molecule type" value="Genomic_DNA"/>
</dbReference>
<evidence type="ECO:0000313" key="3">
    <source>
        <dbReference type="Proteomes" id="UP000007800"/>
    </source>
</evidence>
<dbReference type="InParanoid" id="C5KLS1"/>
<reference evidence="2 3" key="1">
    <citation type="submission" date="2008-07" db="EMBL/GenBank/DDBJ databases">
        <authorList>
            <person name="El-Sayed N."/>
            <person name="Caler E."/>
            <person name="Inman J."/>
            <person name="Amedeo P."/>
            <person name="Hass B."/>
            <person name="Wortman J."/>
        </authorList>
    </citation>
    <scope>NUCLEOTIDE SEQUENCE [LARGE SCALE GENOMIC DNA]</scope>
    <source>
        <strain evidence="3">ATCC 50983 / TXsc</strain>
    </source>
</reference>
<gene>
    <name evidence="2" type="ORF">Pmar_PMAR027427</name>
</gene>
<feature type="non-terminal residue" evidence="2">
    <location>
        <position position="51"/>
    </location>
</feature>
<proteinExistence type="predicted"/>
<feature type="compositionally biased region" description="Polar residues" evidence="1">
    <location>
        <begin position="1"/>
        <end position="17"/>
    </location>
</feature>
<keyword evidence="3" id="KW-1185">Reference proteome</keyword>
<organism evidence="3">
    <name type="scientific">Perkinsus marinus (strain ATCC 50983 / TXsc)</name>
    <dbReference type="NCBI Taxonomy" id="423536"/>
    <lineage>
        <taxon>Eukaryota</taxon>
        <taxon>Sar</taxon>
        <taxon>Alveolata</taxon>
        <taxon>Perkinsozoa</taxon>
        <taxon>Perkinsea</taxon>
        <taxon>Perkinsida</taxon>
        <taxon>Perkinsidae</taxon>
        <taxon>Perkinsus</taxon>
    </lineage>
</organism>
<evidence type="ECO:0000256" key="1">
    <source>
        <dbReference type="SAM" id="MobiDB-lite"/>
    </source>
</evidence>
<protein>
    <submittedName>
        <fullName evidence="2">Uncharacterized protein</fullName>
    </submittedName>
</protein>
<accession>C5KLS1</accession>
<dbReference type="RefSeq" id="XP_002782770.1">
    <property type="nucleotide sequence ID" value="XM_002782724.2"/>
</dbReference>
<dbReference type="GeneID" id="9045253"/>
<dbReference type="Proteomes" id="UP000007800">
    <property type="component" value="Unassembled WGS sequence"/>
</dbReference>
<dbReference type="AlphaFoldDB" id="C5KLS1"/>
<name>C5KLS1_PERM5</name>
<evidence type="ECO:0000313" key="2">
    <source>
        <dbReference type="EMBL" id="EER14565.1"/>
    </source>
</evidence>